<proteinExistence type="predicted"/>
<dbReference type="AlphaFoldDB" id="A0A9P7ETC1"/>
<feature type="compositionally biased region" description="Low complexity" evidence="1">
    <location>
        <begin position="67"/>
        <end position="77"/>
    </location>
</feature>
<evidence type="ECO:0000313" key="2">
    <source>
        <dbReference type="EMBL" id="KAG2089611.1"/>
    </source>
</evidence>
<accession>A0A9P7ETC1</accession>
<evidence type="ECO:0000256" key="1">
    <source>
        <dbReference type="SAM" id="MobiDB-lite"/>
    </source>
</evidence>
<comment type="caution">
    <text evidence="2">The sequence shown here is derived from an EMBL/GenBank/DDBJ whole genome shotgun (WGS) entry which is preliminary data.</text>
</comment>
<evidence type="ECO:0000313" key="3">
    <source>
        <dbReference type="Proteomes" id="UP000823399"/>
    </source>
</evidence>
<dbReference type="GeneID" id="64704737"/>
<organism evidence="2 3">
    <name type="scientific">Suillus discolor</name>
    <dbReference type="NCBI Taxonomy" id="1912936"/>
    <lineage>
        <taxon>Eukaryota</taxon>
        <taxon>Fungi</taxon>
        <taxon>Dikarya</taxon>
        <taxon>Basidiomycota</taxon>
        <taxon>Agaricomycotina</taxon>
        <taxon>Agaricomycetes</taxon>
        <taxon>Agaricomycetidae</taxon>
        <taxon>Boletales</taxon>
        <taxon>Suillineae</taxon>
        <taxon>Suillaceae</taxon>
        <taxon>Suillus</taxon>
    </lineage>
</organism>
<dbReference type="OrthoDB" id="2684173at2759"/>
<reference evidence="2" key="1">
    <citation type="journal article" date="2020" name="New Phytol.">
        <title>Comparative genomics reveals dynamic genome evolution in host specialist ectomycorrhizal fungi.</title>
        <authorList>
            <person name="Lofgren L.A."/>
            <person name="Nguyen N.H."/>
            <person name="Vilgalys R."/>
            <person name="Ruytinx J."/>
            <person name="Liao H.L."/>
            <person name="Branco S."/>
            <person name="Kuo A."/>
            <person name="LaButti K."/>
            <person name="Lipzen A."/>
            <person name="Andreopoulos W."/>
            <person name="Pangilinan J."/>
            <person name="Riley R."/>
            <person name="Hundley H."/>
            <person name="Na H."/>
            <person name="Barry K."/>
            <person name="Grigoriev I.V."/>
            <person name="Stajich J.E."/>
            <person name="Kennedy P.G."/>
        </authorList>
    </citation>
    <scope>NUCLEOTIDE SEQUENCE</scope>
    <source>
        <strain evidence="2">FC423</strain>
    </source>
</reference>
<sequence>MPSKSLTFLQQSTTNGQGRLYERSPAWCSQPTVLVPVELEHAAGKEHSPDAGTFKQGSRPSASLLRSSKSCTSGESTSSLEPKLRLLLKLKSPKPLALGPKDDFCQRIIATIRKGGEGPEHEVFSDVSENDYHYIPDVIEFDDHLTHKLSYIPCLQQLFVNLPTPVHKSILVPLRTTVGAIILSIPLPSALHTALHIHMNTMVERGEDNEDDEDKRSLGIPDMLVQRETQDAEFHPLWPFEISFSQSSEAAEAKIQLFADKNPHIEGGTHFHIAEAQTHTLPSDEWAMEQELDKKKVGRIKQVTVTTWLRPPNGWLRTTNRKASYYASAVLFPQQDAAGLQNVQCLFRRTLQRICDSTVRHLEGEHPPRCNDPHIALIKSLKQWTVPDTVVVLDTCVDGLETAAKQTAFRRYCKWHENFLKHTINEVEDAEDAQAANSNKRGRRR</sequence>
<feature type="region of interest" description="Disordered" evidence="1">
    <location>
        <begin position="45"/>
        <end position="77"/>
    </location>
</feature>
<keyword evidence="3" id="KW-1185">Reference proteome</keyword>
<dbReference type="RefSeq" id="XP_041285950.1">
    <property type="nucleotide sequence ID" value="XM_041442478.1"/>
</dbReference>
<gene>
    <name evidence="2" type="ORF">F5147DRAFT_780566</name>
</gene>
<dbReference type="Proteomes" id="UP000823399">
    <property type="component" value="Unassembled WGS sequence"/>
</dbReference>
<feature type="compositionally biased region" description="Polar residues" evidence="1">
    <location>
        <begin position="55"/>
        <end position="66"/>
    </location>
</feature>
<dbReference type="EMBL" id="JABBWM010000110">
    <property type="protein sequence ID" value="KAG2089611.1"/>
    <property type="molecule type" value="Genomic_DNA"/>
</dbReference>
<name>A0A9P7ETC1_9AGAM</name>
<protein>
    <submittedName>
        <fullName evidence="2">Uncharacterized protein</fullName>
    </submittedName>
</protein>